<evidence type="ECO:0000259" key="10">
    <source>
        <dbReference type="Pfam" id="PF00198"/>
    </source>
</evidence>
<dbReference type="InterPro" id="IPR023213">
    <property type="entry name" value="CAT-like_dom_sf"/>
</dbReference>
<dbReference type="PANTHER" id="PTHR43416:SF5">
    <property type="entry name" value="DIHYDROLIPOYLLYSINE-RESIDUE SUCCINYLTRANSFERASE COMPONENT OF 2-OXOGLUTARATE DEHYDROGENASE COMPLEX, MITOCHONDRIAL"/>
    <property type="match status" value="1"/>
</dbReference>
<proteinExistence type="inferred from homology"/>
<keyword evidence="5" id="KW-0816">Tricarboxylic acid cycle</keyword>
<dbReference type="InterPro" id="IPR050537">
    <property type="entry name" value="2-oxoacid_dehydrogenase"/>
</dbReference>
<protein>
    <recommendedName>
        <fullName evidence="4">dihydrolipoyllysine-residue succinyltransferase</fullName>
        <ecNumber evidence="4">2.3.1.61</ecNumber>
    </recommendedName>
    <alternativeName>
        <fullName evidence="9">2-oxoglutarate dehydrogenase complex component E2</fullName>
    </alternativeName>
</protein>
<keyword evidence="6" id="KW-0808">Transferase</keyword>
<evidence type="ECO:0000313" key="12">
    <source>
        <dbReference type="Proteomes" id="UP001472677"/>
    </source>
</evidence>
<dbReference type="SUPFAM" id="SSF52777">
    <property type="entry name" value="CoA-dependent acyltransferases"/>
    <property type="match status" value="1"/>
</dbReference>
<evidence type="ECO:0000256" key="1">
    <source>
        <dbReference type="ARBA" id="ARBA00001938"/>
    </source>
</evidence>
<evidence type="ECO:0000256" key="8">
    <source>
        <dbReference type="ARBA" id="ARBA00023315"/>
    </source>
</evidence>
<gene>
    <name evidence="11" type="ORF">V6N12_076183</name>
</gene>
<comment type="pathway">
    <text evidence="2">Amino-acid degradation; L-lysine degradation via saccharopine pathway; glutaryl-CoA from L-lysine: step 6/6.</text>
</comment>
<keyword evidence="7" id="KW-0450">Lipoyl</keyword>
<comment type="caution">
    <text evidence="11">The sequence shown here is derived from an EMBL/GenBank/DDBJ whole genome shotgun (WGS) entry which is preliminary data.</text>
</comment>
<organism evidence="11 12">
    <name type="scientific">Hibiscus sabdariffa</name>
    <name type="common">roselle</name>
    <dbReference type="NCBI Taxonomy" id="183260"/>
    <lineage>
        <taxon>Eukaryota</taxon>
        <taxon>Viridiplantae</taxon>
        <taxon>Streptophyta</taxon>
        <taxon>Embryophyta</taxon>
        <taxon>Tracheophyta</taxon>
        <taxon>Spermatophyta</taxon>
        <taxon>Magnoliopsida</taxon>
        <taxon>eudicotyledons</taxon>
        <taxon>Gunneridae</taxon>
        <taxon>Pentapetalae</taxon>
        <taxon>rosids</taxon>
        <taxon>malvids</taxon>
        <taxon>Malvales</taxon>
        <taxon>Malvaceae</taxon>
        <taxon>Malvoideae</taxon>
        <taxon>Hibiscus</taxon>
    </lineage>
</organism>
<dbReference type="InterPro" id="IPR001078">
    <property type="entry name" value="2-oxoacid_DH_actylTfrase"/>
</dbReference>
<evidence type="ECO:0000256" key="4">
    <source>
        <dbReference type="ARBA" id="ARBA00012945"/>
    </source>
</evidence>
<dbReference type="Pfam" id="PF00198">
    <property type="entry name" value="2-oxoacid_dh"/>
    <property type="match status" value="1"/>
</dbReference>
<evidence type="ECO:0000256" key="7">
    <source>
        <dbReference type="ARBA" id="ARBA00022823"/>
    </source>
</evidence>
<accession>A0ABR2AN92</accession>
<comment type="similarity">
    <text evidence="3">Belongs to the 2-oxoacid dehydrogenase family.</text>
</comment>
<evidence type="ECO:0000256" key="3">
    <source>
        <dbReference type="ARBA" id="ARBA00007317"/>
    </source>
</evidence>
<keyword evidence="12" id="KW-1185">Reference proteome</keyword>
<feature type="domain" description="2-oxoacid dehydrogenase acyltransferase catalytic" evidence="10">
    <location>
        <begin position="39"/>
        <end position="84"/>
    </location>
</feature>
<evidence type="ECO:0000256" key="5">
    <source>
        <dbReference type="ARBA" id="ARBA00022532"/>
    </source>
</evidence>
<evidence type="ECO:0000256" key="6">
    <source>
        <dbReference type="ARBA" id="ARBA00022679"/>
    </source>
</evidence>
<dbReference type="Gene3D" id="3.30.559.10">
    <property type="entry name" value="Chloramphenicol acetyltransferase-like domain"/>
    <property type="match status" value="1"/>
</dbReference>
<evidence type="ECO:0000256" key="2">
    <source>
        <dbReference type="ARBA" id="ARBA00005145"/>
    </source>
</evidence>
<sequence length="103" mass="11643">MNFAEIEKTINNLTRILSKQKFLTVNNLRYALDSVPANVVGGNVVSRPTMRIALTYDHRLIDEREAVFFLRRIKDVVEDLCMLLLDVSHTPVAAMVNPDGGWA</sequence>
<dbReference type="Proteomes" id="UP001472677">
    <property type="component" value="Unassembled WGS sequence"/>
</dbReference>
<name>A0ABR2AN92_9ROSI</name>
<dbReference type="EC" id="2.3.1.61" evidence="4"/>
<evidence type="ECO:0000313" key="11">
    <source>
        <dbReference type="EMBL" id="KAK8494731.1"/>
    </source>
</evidence>
<comment type="cofactor">
    <cofactor evidence="1">
        <name>(R)-lipoate</name>
        <dbReference type="ChEBI" id="CHEBI:83088"/>
    </cofactor>
</comment>
<dbReference type="EMBL" id="JBBPBM010000500">
    <property type="protein sequence ID" value="KAK8494731.1"/>
    <property type="molecule type" value="Genomic_DNA"/>
</dbReference>
<keyword evidence="8" id="KW-0012">Acyltransferase</keyword>
<evidence type="ECO:0000256" key="9">
    <source>
        <dbReference type="ARBA" id="ARBA00032406"/>
    </source>
</evidence>
<dbReference type="PANTHER" id="PTHR43416">
    <property type="entry name" value="DIHYDROLIPOYLLYSINE-RESIDUE SUCCINYLTRANSFERASE COMPONENT OF 2-OXOGLUTARATE DEHYDROGENASE COMPLEX, MITOCHONDRIAL-RELATED"/>
    <property type="match status" value="1"/>
</dbReference>
<reference evidence="11 12" key="1">
    <citation type="journal article" date="2024" name="G3 (Bethesda)">
        <title>Genome assembly of Hibiscus sabdariffa L. provides insights into metabolisms of medicinal natural products.</title>
        <authorList>
            <person name="Kim T."/>
        </authorList>
    </citation>
    <scope>NUCLEOTIDE SEQUENCE [LARGE SCALE GENOMIC DNA]</scope>
    <source>
        <strain evidence="11">TK-2024</strain>
        <tissue evidence="11">Old leaves</tissue>
    </source>
</reference>